<proteinExistence type="predicted"/>
<evidence type="ECO:0008006" key="3">
    <source>
        <dbReference type="Google" id="ProtNLM"/>
    </source>
</evidence>
<dbReference type="OrthoDB" id="63149at2157"/>
<sequence>MDIFHSKYKTLKYDRNMVIKISGELFQDELCKRCGRCCIVNVYIDPENKSPVITYCKHFDKETKLCKIYKDRFKKEKTCLSMMEAIMAQALPKDCPYVKNIKNYKEPKCYEILRNYEKNNNKNNKL</sequence>
<organism evidence="1 2">
    <name type="scientific">Methanothermococcus okinawensis (strain DSM 14208 / JCM 11175 / IH1)</name>
    <dbReference type="NCBI Taxonomy" id="647113"/>
    <lineage>
        <taxon>Archaea</taxon>
        <taxon>Methanobacteriati</taxon>
        <taxon>Methanobacteriota</taxon>
        <taxon>Methanomada group</taxon>
        <taxon>Methanococci</taxon>
        <taxon>Methanococcales</taxon>
        <taxon>Methanococcaceae</taxon>
        <taxon>Methanothermococcus</taxon>
    </lineage>
</organism>
<evidence type="ECO:0000313" key="1">
    <source>
        <dbReference type="EMBL" id="AEH07203.1"/>
    </source>
</evidence>
<reference evidence="1" key="1">
    <citation type="submission" date="2011-05" db="EMBL/GenBank/DDBJ databases">
        <title>Complete sequence of chromosome of Methanothermococcus okinawensis IH1.</title>
        <authorList>
            <consortium name="US DOE Joint Genome Institute"/>
            <person name="Lucas S."/>
            <person name="Han J."/>
            <person name="Lapidus A."/>
            <person name="Cheng J.-F."/>
            <person name="Goodwin L."/>
            <person name="Pitluck S."/>
            <person name="Peters L."/>
            <person name="Mikhailova N."/>
            <person name="Held B."/>
            <person name="Han C."/>
            <person name="Tapia R."/>
            <person name="Land M."/>
            <person name="Hauser L."/>
            <person name="Kyrpides N."/>
            <person name="Ivanova N."/>
            <person name="Pagani I."/>
            <person name="Sieprawska-Lupa M."/>
            <person name="Takai K."/>
            <person name="Miyazaki J."/>
            <person name="Whitman W."/>
            <person name="Woyke T."/>
        </authorList>
    </citation>
    <scope>NUCLEOTIDE SEQUENCE [LARGE SCALE GENOMIC DNA]</scope>
    <source>
        <strain evidence="1">IH1</strain>
    </source>
</reference>
<dbReference type="EMBL" id="CP002792">
    <property type="protein sequence ID" value="AEH07203.1"/>
    <property type="molecule type" value="Genomic_DNA"/>
</dbReference>
<name>F8AJL7_METOI</name>
<dbReference type="GeneID" id="10773391"/>
<protein>
    <recommendedName>
        <fullName evidence="3">Flagellin N-methylase</fullName>
    </recommendedName>
</protein>
<dbReference type="KEGG" id="mok:Metok_1235"/>
<evidence type="ECO:0000313" key="2">
    <source>
        <dbReference type="Proteomes" id="UP000009296"/>
    </source>
</evidence>
<dbReference type="HOGENOM" id="CLU_2243898_0_0_2"/>
<dbReference type="Proteomes" id="UP000009296">
    <property type="component" value="Chromosome"/>
</dbReference>
<accession>F8AJL7</accession>
<dbReference type="RefSeq" id="WP_013867386.1">
    <property type="nucleotide sequence ID" value="NC_015636.1"/>
</dbReference>
<keyword evidence="2" id="KW-1185">Reference proteome</keyword>
<dbReference type="AlphaFoldDB" id="F8AJL7"/>
<gene>
    <name evidence="1" type="ordered locus">Metok_1235</name>
</gene>
<dbReference type="eggNOG" id="arCOG05086">
    <property type="taxonomic scope" value="Archaea"/>
</dbReference>